<feature type="chain" id="PRO_5042883262" evidence="1">
    <location>
        <begin position="20"/>
        <end position="203"/>
    </location>
</feature>
<evidence type="ECO:0000256" key="1">
    <source>
        <dbReference type="SAM" id="SignalP"/>
    </source>
</evidence>
<dbReference type="Proteomes" id="UP001302126">
    <property type="component" value="Unassembled WGS sequence"/>
</dbReference>
<dbReference type="AlphaFoldDB" id="A0AAN6WPH1"/>
<reference evidence="2" key="2">
    <citation type="submission" date="2023-05" db="EMBL/GenBank/DDBJ databases">
        <authorList>
            <consortium name="Lawrence Berkeley National Laboratory"/>
            <person name="Steindorff A."/>
            <person name="Hensen N."/>
            <person name="Bonometti L."/>
            <person name="Westerberg I."/>
            <person name="Brannstrom I.O."/>
            <person name="Guillou S."/>
            <person name="Cros-Aarteil S."/>
            <person name="Calhoun S."/>
            <person name="Haridas S."/>
            <person name="Kuo A."/>
            <person name="Mondo S."/>
            <person name="Pangilinan J."/>
            <person name="Riley R."/>
            <person name="Labutti K."/>
            <person name="Andreopoulos B."/>
            <person name="Lipzen A."/>
            <person name="Chen C."/>
            <person name="Yanf M."/>
            <person name="Daum C."/>
            <person name="Ng V."/>
            <person name="Clum A."/>
            <person name="Ohm R."/>
            <person name="Martin F."/>
            <person name="Silar P."/>
            <person name="Natvig D."/>
            <person name="Lalanne C."/>
            <person name="Gautier V."/>
            <person name="Ament-Velasquez S.L."/>
            <person name="Kruys A."/>
            <person name="Hutchinson M.I."/>
            <person name="Powell A.J."/>
            <person name="Barry K."/>
            <person name="Miller A.N."/>
            <person name="Grigoriev I.V."/>
            <person name="Debuchy R."/>
            <person name="Gladieux P."/>
            <person name="Thoren M.H."/>
            <person name="Johannesson H."/>
        </authorList>
    </citation>
    <scope>NUCLEOTIDE SEQUENCE</scope>
    <source>
        <strain evidence="2">PSN309</strain>
    </source>
</reference>
<dbReference type="PANTHER" id="PTHR40640">
    <property type="entry name" value="ANCHORED GLYCOPROTEIN, PUTATIVE (AFU_ORTHOLOGUE AFUA_8G04860)-RELATED"/>
    <property type="match status" value="1"/>
</dbReference>
<comment type="caution">
    <text evidence="2">The sequence shown here is derived from an EMBL/GenBank/DDBJ whole genome shotgun (WGS) entry which is preliminary data.</text>
</comment>
<protein>
    <submittedName>
        <fullName evidence="2">Uncharacterized protein</fullName>
    </submittedName>
</protein>
<keyword evidence="3" id="KW-1185">Reference proteome</keyword>
<dbReference type="EMBL" id="MU864462">
    <property type="protein sequence ID" value="KAK4185086.1"/>
    <property type="molecule type" value="Genomic_DNA"/>
</dbReference>
<reference evidence="2" key="1">
    <citation type="journal article" date="2023" name="Mol. Phylogenet. Evol.">
        <title>Genome-scale phylogeny and comparative genomics of the fungal order Sordariales.</title>
        <authorList>
            <person name="Hensen N."/>
            <person name="Bonometti L."/>
            <person name="Westerberg I."/>
            <person name="Brannstrom I.O."/>
            <person name="Guillou S."/>
            <person name="Cros-Aarteil S."/>
            <person name="Calhoun S."/>
            <person name="Haridas S."/>
            <person name="Kuo A."/>
            <person name="Mondo S."/>
            <person name="Pangilinan J."/>
            <person name="Riley R."/>
            <person name="LaButti K."/>
            <person name="Andreopoulos B."/>
            <person name="Lipzen A."/>
            <person name="Chen C."/>
            <person name="Yan M."/>
            <person name="Daum C."/>
            <person name="Ng V."/>
            <person name="Clum A."/>
            <person name="Steindorff A."/>
            <person name="Ohm R.A."/>
            <person name="Martin F."/>
            <person name="Silar P."/>
            <person name="Natvig D.O."/>
            <person name="Lalanne C."/>
            <person name="Gautier V."/>
            <person name="Ament-Velasquez S.L."/>
            <person name="Kruys A."/>
            <person name="Hutchinson M.I."/>
            <person name="Powell A.J."/>
            <person name="Barry K."/>
            <person name="Miller A.N."/>
            <person name="Grigoriev I.V."/>
            <person name="Debuchy R."/>
            <person name="Gladieux P."/>
            <person name="Hiltunen Thoren M."/>
            <person name="Johannesson H."/>
        </authorList>
    </citation>
    <scope>NUCLEOTIDE SEQUENCE</scope>
    <source>
        <strain evidence="2">PSN309</strain>
    </source>
</reference>
<evidence type="ECO:0000313" key="2">
    <source>
        <dbReference type="EMBL" id="KAK4185086.1"/>
    </source>
</evidence>
<dbReference type="PANTHER" id="PTHR40640:SF1">
    <property type="entry name" value="ANCHORED GLYCOPROTEIN, PUTATIVE (AFU_ORTHOLOGUE AFUA_8G04860)-RELATED"/>
    <property type="match status" value="1"/>
</dbReference>
<keyword evidence="1" id="KW-0732">Signal</keyword>
<feature type="signal peptide" evidence="1">
    <location>
        <begin position="1"/>
        <end position="19"/>
    </location>
</feature>
<sequence length="203" mass="20829">MKQHPGVIAWLCATAVAAGGVGTTTPTTTTTQSSVSVYLPEYGSADWARLRGSILGSDQSATTYTVFCADSPDCQLAGDLPFVFTEGPSTLIYGGSAPGTLTADLECKLDGKSAATCIGSSSIGPNHWQGTLTGPTQTVWTKTFSAPEVTWGLLSLTTPGPTPTTLELEGTAAASLPGSKSSLTRVPSLSLVISGLLLHLVYM</sequence>
<gene>
    <name evidence="2" type="ORF">QBC35DRAFT_504459</name>
</gene>
<name>A0AAN6WPH1_9PEZI</name>
<accession>A0AAN6WPH1</accession>
<evidence type="ECO:0000313" key="3">
    <source>
        <dbReference type="Proteomes" id="UP001302126"/>
    </source>
</evidence>
<organism evidence="2 3">
    <name type="scientific">Podospora australis</name>
    <dbReference type="NCBI Taxonomy" id="1536484"/>
    <lineage>
        <taxon>Eukaryota</taxon>
        <taxon>Fungi</taxon>
        <taxon>Dikarya</taxon>
        <taxon>Ascomycota</taxon>
        <taxon>Pezizomycotina</taxon>
        <taxon>Sordariomycetes</taxon>
        <taxon>Sordariomycetidae</taxon>
        <taxon>Sordariales</taxon>
        <taxon>Podosporaceae</taxon>
        <taxon>Podospora</taxon>
    </lineage>
</organism>
<proteinExistence type="predicted"/>